<dbReference type="Pfam" id="PF02397">
    <property type="entry name" value="Bac_transf"/>
    <property type="match status" value="1"/>
</dbReference>
<dbReference type="PANTHER" id="PTHR30576:SF8">
    <property type="entry name" value="UNDECAPRENYL-PHOSPHATE GALACTOSE PHOSPHOTRANSFERASE"/>
    <property type="match status" value="1"/>
</dbReference>
<evidence type="ECO:0000259" key="3">
    <source>
        <dbReference type="Pfam" id="PF02397"/>
    </source>
</evidence>
<keyword evidence="2" id="KW-1133">Transmembrane helix</keyword>
<protein>
    <submittedName>
        <fullName evidence="4">Sugar transferase</fullName>
    </submittedName>
</protein>
<comment type="caution">
    <text evidence="4">The sequence shown here is derived from an EMBL/GenBank/DDBJ whole genome shotgun (WGS) entry which is preliminary data.</text>
</comment>
<reference evidence="4" key="1">
    <citation type="submission" date="2022-04" db="EMBL/GenBank/DDBJ databases">
        <authorList>
            <person name="Ren T."/>
        </authorList>
    </citation>
    <scope>NUCLEOTIDE SEQUENCE</scope>
    <source>
        <strain evidence="4">F63249</strain>
    </source>
</reference>
<sequence length="208" mass="24296">MKLYKNIIKRLLDCIAASLGFILLFPVFAVTWLVLMIKNNGKAFFYQERPGKNERIFKIIKFKTMNDKTDANGELLPPSERLTKAGIFVRKYSLDEIPQLLNVIKGDMSLIGPRPLLVRYLPRYNDFQKQRHLIKPGITGWAQVNGRNAISWEQKFEYDVWYVKNLSFLLDIKILFLTLYKVIKKDGIYSVENDIVPDFTGTEQKKQE</sequence>
<evidence type="ECO:0000313" key="5">
    <source>
        <dbReference type="Proteomes" id="UP001203687"/>
    </source>
</evidence>
<evidence type="ECO:0000256" key="2">
    <source>
        <dbReference type="SAM" id="Phobius"/>
    </source>
</evidence>
<accession>A0ABT0H9C7</accession>
<evidence type="ECO:0000256" key="1">
    <source>
        <dbReference type="ARBA" id="ARBA00006464"/>
    </source>
</evidence>
<feature type="transmembrane region" description="Helical" evidence="2">
    <location>
        <begin position="12"/>
        <end position="35"/>
    </location>
</feature>
<organism evidence="4 5">
    <name type="scientific">Psychroserpens algicola</name>
    <dbReference type="NCBI Taxonomy" id="1719034"/>
    <lineage>
        <taxon>Bacteria</taxon>
        <taxon>Pseudomonadati</taxon>
        <taxon>Bacteroidota</taxon>
        <taxon>Flavobacteriia</taxon>
        <taxon>Flavobacteriales</taxon>
        <taxon>Flavobacteriaceae</taxon>
        <taxon>Psychroserpens</taxon>
    </lineage>
</organism>
<proteinExistence type="inferred from homology"/>
<keyword evidence="5" id="KW-1185">Reference proteome</keyword>
<name>A0ABT0H9C7_9FLAO</name>
<feature type="domain" description="Bacterial sugar transferase" evidence="3">
    <location>
        <begin position="9"/>
        <end position="184"/>
    </location>
</feature>
<dbReference type="Proteomes" id="UP001203687">
    <property type="component" value="Unassembled WGS sequence"/>
</dbReference>
<gene>
    <name evidence="4" type="ORF">MUY34_08260</name>
</gene>
<keyword evidence="4" id="KW-0808">Transferase</keyword>
<keyword evidence="2" id="KW-0472">Membrane</keyword>
<dbReference type="InterPro" id="IPR003362">
    <property type="entry name" value="Bact_transf"/>
</dbReference>
<evidence type="ECO:0000313" key="4">
    <source>
        <dbReference type="EMBL" id="MCK8480609.1"/>
    </source>
</evidence>
<comment type="similarity">
    <text evidence="1">Belongs to the bacterial sugar transferase family.</text>
</comment>
<dbReference type="GO" id="GO:0016740">
    <property type="term" value="F:transferase activity"/>
    <property type="evidence" value="ECO:0007669"/>
    <property type="project" value="UniProtKB-KW"/>
</dbReference>
<dbReference type="RefSeq" id="WP_248412676.1">
    <property type="nucleotide sequence ID" value="NZ_JALPQF010000007.1"/>
</dbReference>
<dbReference type="PANTHER" id="PTHR30576">
    <property type="entry name" value="COLANIC BIOSYNTHESIS UDP-GLUCOSE LIPID CARRIER TRANSFERASE"/>
    <property type="match status" value="1"/>
</dbReference>
<keyword evidence="2" id="KW-0812">Transmembrane</keyword>
<dbReference type="EMBL" id="JALPQF010000007">
    <property type="protein sequence ID" value="MCK8480609.1"/>
    <property type="molecule type" value="Genomic_DNA"/>
</dbReference>